<evidence type="ECO:0000313" key="2">
    <source>
        <dbReference type="Proteomes" id="UP000503349"/>
    </source>
</evidence>
<gene>
    <name evidence="1" type="ORF">EXN66_Car019442</name>
</gene>
<evidence type="ECO:0000313" key="1">
    <source>
        <dbReference type="EMBL" id="KAF3703754.1"/>
    </source>
</evidence>
<protein>
    <submittedName>
        <fullName evidence="1">Uncharacterized protein</fullName>
    </submittedName>
</protein>
<dbReference type="Proteomes" id="UP000503349">
    <property type="component" value="Chromosome 19"/>
</dbReference>
<sequence>MYIIIENVKRCPYASSCTLLSCTRVKTDAEPPAGLCSLCVHLIMFQSTTSYRLLPALSEAQKAELSS</sequence>
<organism evidence="1 2">
    <name type="scientific">Channa argus</name>
    <name type="common">Northern snakehead</name>
    <name type="synonym">Ophicephalus argus</name>
    <dbReference type="NCBI Taxonomy" id="215402"/>
    <lineage>
        <taxon>Eukaryota</taxon>
        <taxon>Metazoa</taxon>
        <taxon>Chordata</taxon>
        <taxon>Craniata</taxon>
        <taxon>Vertebrata</taxon>
        <taxon>Euteleostomi</taxon>
        <taxon>Actinopterygii</taxon>
        <taxon>Neopterygii</taxon>
        <taxon>Teleostei</taxon>
        <taxon>Neoteleostei</taxon>
        <taxon>Acanthomorphata</taxon>
        <taxon>Anabantaria</taxon>
        <taxon>Anabantiformes</taxon>
        <taxon>Channoidei</taxon>
        <taxon>Channidae</taxon>
        <taxon>Channa</taxon>
    </lineage>
</organism>
<keyword evidence="2" id="KW-1185">Reference proteome</keyword>
<accession>A0A6G1QMQ7</accession>
<dbReference type="AlphaFoldDB" id="A0A6G1QMQ7"/>
<reference evidence="2" key="2">
    <citation type="submission" date="2019-02" db="EMBL/GenBank/DDBJ databases">
        <title>Opniocepnalus argus Var Kimnra genome.</title>
        <authorList>
            <person name="Zhou C."/>
            <person name="Xiao S."/>
        </authorList>
    </citation>
    <scope>NUCLEOTIDE SEQUENCE [LARGE SCALE GENOMIC DNA]</scope>
</reference>
<reference evidence="1 2" key="1">
    <citation type="submission" date="2019-02" db="EMBL/GenBank/DDBJ databases">
        <title>Opniocepnalus argus genome.</title>
        <authorList>
            <person name="Zhou C."/>
            <person name="Xiao S."/>
        </authorList>
    </citation>
    <scope>NUCLEOTIDE SEQUENCE [LARGE SCALE GENOMIC DNA]</scope>
    <source>
        <strain evidence="1">OARG1902GOOAL</strain>
        <tissue evidence="1">Muscle</tissue>
    </source>
</reference>
<dbReference type="EMBL" id="CM015730">
    <property type="protein sequence ID" value="KAF3703754.1"/>
    <property type="molecule type" value="Genomic_DNA"/>
</dbReference>
<proteinExistence type="predicted"/>
<name>A0A6G1QMQ7_CHAAH</name>